<sequence length="269" mass="30378">MLVNSIQEKVNEFISKSPLNIIEHLDTLSSTPNSVEPMKIYELPLIGIASAEDSLWDTFKNSNVIGPDHMTPNEWLPGAKSVISYFLPYTARIRAANRIEKITATEWLYGRWEGEFLNQALRQFIIDLFEKNGNSALAPALDKRFTVKNLRANWSERHVAFVAGLGTFSLSRSMITAKGAAGRFGSVIVSSSLEPTKRSYTKFDEYCIKCMACAKRCPPQAINKLGKDNERCRIHLSKEKEMYSPRYGCAKCQTKVPCEDRIPIQFGKK</sequence>
<comment type="caution">
    <text evidence="5">The sequence shown here is derived from an EMBL/GenBank/DDBJ whole genome shotgun (WGS) entry which is preliminary data.</text>
</comment>
<organism evidence="5 6">
    <name type="scientific">Pectinatus cerevisiiphilus</name>
    <dbReference type="NCBI Taxonomy" id="86956"/>
    <lineage>
        <taxon>Bacteria</taxon>
        <taxon>Bacillati</taxon>
        <taxon>Bacillota</taxon>
        <taxon>Negativicutes</taxon>
        <taxon>Selenomonadales</taxon>
        <taxon>Selenomonadaceae</taxon>
        <taxon>Pectinatus</taxon>
    </lineage>
</organism>
<dbReference type="PROSITE" id="PS00198">
    <property type="entry name" value="4FE4S_FER_1"/>
    <property type="match status" value="1"/>
</dbReference>
<keyword evidence="6" id="KW-1185">Reference proteome</keyword>
<gene>
    <name evidence="5" type="ORF">EDC37_1169</name>
</gene>
<keyword evidence="3" id="KW-0411">Iron-sulfur</keyword>
<evidence type="ECO:0000259" key="4">
    <source>
        <dbReference type="PROSITE" id="PS51379"/>
    </source>
</evidence>
<evidence type="ECO:0000256" key="1">
    <source>
        <dbReference type="ARBA" id="ARBA00022723"/>
    </source>
</evidence>
<dbReference type="RefSeq" id="WP_132550883.1">
    <property type="nucleotide sequence ID" value="NZ_SMAA01000016.1"/>
</dbReference>
<dbReference type="GO" id="GO:0051536">
    <property type="term" value="F:iron-sulfur cluster binding"/>
    <property type="evidence" value="ECO:0007669"/>
    <property type="project" value="UniProtKB-KW"/>
</dbReference>
<evidence type="ECO:0000256" key="2">
    <source>
        <dbReference type="ARBA" id="ARBA00023004"/>
    </source>
</evidence>
<dbReference type="Proteomes" id="UP000295188">
    <property type="component" value="Unassembled WGS sequence"/>
</dbReference>
<dbReference type="PANTHER" id="PTHR42827:SF1">
    <property type="entry name" value="IRON-SULFUR CLUSTER-BINDING PROTEIN"/>
    <property type="match status" value="1"/>
</dbReference>
<proteinExistence type="predicted"/>
<reference evidence="5 6" key="1">
    <citation type="submission" date="2019-03" db="EMBL/GenBank/DDBJ databases">
        <title>Genomic Encyclopedia of Type Strains, Phase IV (KMG-IV): sequencing the most valuable type-strain genomes for metagenomic binning, comparative biology and taxonomic classification.</title>
        <authorList>
            <person name="Goeker M."/>
        </authorList>
    </citation>
    <scope>NUCLEOTIDE SEQUENCE [LARGE SCALE GENOMIC DNA]</scope>
    <source>
        <strain evidence="5 6">DSM 20467</strain>
    </source>
</reference>
<evidence type="ECO:0000313" key="6">
    <source>
        <dbReference type="Proteomes" id="UP000295188"/>
    </source>
</evidence>
<feature type="domain" description="4Fe-4S ferredoxin-type" evidence="4">
    <location>
        <begin position="197"/>
        <end position="228"/>
    </location>
</feature>
<keyword evidence="1" id="KW-0479">Metal-binding</keyword>
<evidence type="ECO:0000256" key="3">
    <source>
        <dbReference type="ARBA" id="ARBA00023014"/>
    </source>
</evidence>
<dbReference type="OrthoDB" id="9784571at2"/>
<protein>
    <recommendedName>
        <fullName evidence="4">4Fe-4S ferredoxin-type domain-containing protein</fullName>
    </recommendedName>
</protein>
<dbReference type="PROSITE" id="PS51379">
    <property type="entry name" value="4FE4S_FER_2"/>
    <property type="match status" value="1"/>
</dbReference>
<dbReference type="PANTHER" id="PTHR42827">
    <property type="entry name" value="IRON-SULFUR CLUSTER-BINDING PROTEIN-RELATED"/>
    <property type="match status" value="1"/>
</dbReference>
<dbReference type="AlphaFoldDB" id="A0A4R3K3V2"/>
<dbReference type="GO" id="GO:0046872">
    <property type="term" value="F:metal ion binding"/>
    <property type="evidence" value="ECO:0007669"/>
    <property type="project" value="UniProtKB-KW"/>
</dbReference>
<keyword evidence="2" id="KW-0408">Iron</keyword>
<dbReference type="InterPro" id="IPR017896">
    <property type="entry name" value="4Fe4S_Fe-S-bd"/>
</dbReference>
<dbReference type="EMBL" id="SMAA01000016">
    <property type="protein sequence ID" value="TCS77345.1"/>
    <property type="molecule type" value="Genomic_DNA"/>
</dbReference>
<accession>A0A4R3K3V2</accession>
<name>A0A4R3K3V2_9FIRM</name>
<dbReference type="InterPro" id="IPR017900">
    <property type="entry name" value="4Fe4S_Fe_S_CS"/>
</dbReference>
<evidence type="ECO:0000313" key="5">
    <source>
        <dbReference type="EMBL" id="TCS77345.1"/>
    </source>
</evidence>